<evidence type="ECO:0000313" key="10">
    <source>
        <dbReference type="EnsemblMetazoa" id="XP_020901337.1"/>
    </source>
</evidence>
<dbReference type="PANTHER" id="PTHR13603:SF1">
    <property type="entry name" value="TRANSMEMBRANE PROTEIN 186"/>
    <property type="match status" value="1"/>
</dbReference>
<keyword evidence="5" id="KW-0999">Mitochondrion inner membrane</keyword>
<dbReference type="Pfam" id="PF06979">
    <property type="entry name" value="TMEM70"/>
    <property type="match status" value="1"/>
</dbReference>
<dbReference type="OMA" id="MFQRTIS"/>
<keyword evidence="11" id="KW-1185">Reference proteome</keyword>
<dbReference type="EnsemblMetazoa" id="XM_021045678.2">
    <property type="protein sequence ID" value="XP_020901337.1"/>
    <property type="gene ID" value="LOC110239925"/>
</dbReference>
<reference evidence="10" key="1">
    <citation type="submission" date="2022-11" db="UniProtKB">
        <authorList>
            <consortium name="EnsemblMetazoa"/>
        </authorList>
    </citation>
    <scope>IDENTIFICATION</scope>
</reference>
<keyword evidence="8 9" id="KW-0472">Membrane</keyword>
<dbReference type="PANTHER" id="PTHR13603">
    <property type="entry name" value="TRANSMEMBRANE PROTEIN 186"/>
    <property type="match status" value="1"/>
</dbReference>
<accession>A0A913XBA6</accession>
<evidence type="ECO:0000256" key="8">
    <source>
        <dbReference type="ARBA" id="ARBA00023136"/>
    </source>
</evidence>
<feature type="transmembrane region" description="Helical" evidence="9">
    <location>
        <begin position="105"/>
        <end position="128"/>
    </location>
</feature>
<evidence type="ECO:0000256" key="1">
    <source>
        <dbReference type="ARBA" id="ARBA00004448"/>
    </source>
</evidence>
<feature type="transmembrane region" description="Helical" evidence="9">
    <location>
        <begin position="80"/>
        <end position="99"/>
    </location>
</feature>
<protein>
    <recommendedName>
        <fullName evidence="3">Transmembrane protein 186</fullName>
    </recommendedName>
</protein>
<sequence length="228" mass="26387">MSFLGLLRSKNTLFFKVRYLGSLKRAILPVLNSQNVPSILAHCYNSSNLTNDREVQQGSKEVLYRYKWIKQLRMVSRVKILHCLIVSGLTGPMCVWYGNGIINGNVLFATIFAATASTIGLFALSYFFRRVIGELSYDKVNDQVTISSLTFWGNRRNTEIPSSALVPMTDHGFSDKNLFHRVERYENDFVFLLNLRHGKIYNYDRLLEVLGLHEELHERHRLPNQERL</sequence>
<comment type="subcellular location">
    <subcellularLocation>
        <location evidence="1">Mitochondrion inner membrane</location>
        <topology evidence="1">Multi-pass membrane protein</topology>
    </subcellularLocation>
</comment>
<dbReference type="GeneID" id="110239925"/>
<name>A0A913XBA6_EXADI</name>
<evidence type="ECO:0000256" key="4">
    <source>
        <dbReference type="ARBA" id="ARBA00022692"/>
    </source>
</evidence>
<comment type="similarity">
    <text evidence="2">Belongs to the TMEM186 family.</text>
</comment>
<dbReference type="GO" id="GO:0005743">
    <property type="term" value="C:mitochondrial inner membrane"/>
    <property type="evidence" value="ECO:0007669"/>
    <property type="project" value="UniProtKB-SubCell"/>
</dbReference>
<evidence type="ECO:0000256" key="9">
    <source>
        <dbReference type="SAM" id="Phobius"/>
    </source>
</evidence>
<dbReference type="InterPro" id="IPR045325">
    <property type="entry name" value="TMEM70/TMEM186/TMEM223"/>
</dbReference>
<evidence type="ECO:0000256" key="5">
    <source>
        <dbReference type="ARBA" id="ARBA00022792"/>
    </source>
</evidence>
<evidence type="ECO:0000256" key="6">
    <source>
        <dbReference type="ARBA" id="ARBA00022989"/>
    </source>
</evidence>
<dbReference type="AlphaFoldDB" id="A0A913XBA6"/>
<keyword evidence="6 9" id="KW-1133">Transmembrane helix</keyword>
<dbReference type="RefSeq" id="XP_020901337.1">
    <property type="nucleotide sequence ID" value="XM_021045678.2"/>
</dbReference>
<dbReference type="OrthoDB" id="6147888at2759"/>
<organism evidence="10 11">
    <name type="scientific">Exaiptasia diaphana</name>
    <name type="common">Tropical sea anemone</name>
    <name type="synonym">Aiptasia pulchella</name>
    <dbReference type="NCBI Taxonomy" id="2652724"/>
    <lineage>
        <taxon>Eukaryota</taxon>
        <taxon>Metazoa</taxon>
        <taxon>Cnidaria</taxon>
        <taxon>Anthozoa</taxon>
        <taxon>Hexacorallia</taxon>
        <taxon>Actiniaria</taxon>
        <taxon>Aiptasiidae</taxon>
        <taxon>Exaiptasia</taxon>
    </lineage>
</organism>
<evidence type="ECO:0000256" key="2">
    <source>
        <dbReference type="ARBA" id="ARBA00007020"/>
    </source>
</evidence>
<evidence type="ECO:0000256" key="3">
    <source>
        <dbReference type="ARBA" id="ARBA00014604"/>
    </source>
</evidence>
<proteinExistence type="inferred from homology"/>
<dbReference type="KEGG" id="epa:110239925"/>
<keyword evidence="7" id="KW-0496">Mitochondrion</keyword>
<keyword evidence="4 9" id="KW-0812">Transmembrane</keyword>
<dbReference type="Proteomes" id="UP000887567">
    <property type="component" value="Unplaced"/>
</dbReference>
<evidence type="ECO:0000313" key="11">
    <source>
        <dbReference type="Proteomes" id="UP000887567"/>
    </source>
</evidence>
<dbReference type="InterPro" id="IPR026571">
    <property type="entry name" value="Tmem186"/>
</dbReference>
<evidence type="ECO:0000256" key="7">
    <source>
        <dbReference type="ARBA" id="ARBA00023128"/>
    </source>
</evidence>